<dbReference type="InterPro" id="IPR032870">
    <property type="entry name" value="ALKBH7-like"/>
</dbReference>
<keyword evidence="3" id="KW-1185">Reference proteome</keyword>
<dbReference type="GO" id="GO:0006974">
    <property type="term" value="P:DNA damage response"/>
    <property type="evidence" value="ECO:0007669"/>
    <property type="project" value="InterPro"/>
</dbReference>
<evidence type="ECO:0000259" key="1">
    <source>
        <dbReference type="Pfam" id="PF13532"/>
    </source>
</evidence>
<dbReference type="OrthoDB" id="28127at2759"/>
<dbReference type="Pfam" id="PF13532">
    <property type="entry name" value="2OG-FeII_Oxy_2"/>
    <property type="match status" value="1"/>
</dbReference>
<dbReference type="GO" id="GO:0006631">
    <property type="term" value="P:fatty acid metabolic process"/>
    <property type="evidence" value="ECO:0007669"/>
    <property type="project" value="TreeGrafter"/>
</dbReference>
<dbReference type="Proteomes" id="UP000807353">
    <property type="component" value="Unassembled WGS sequence"/>
</dbReference>
<sequence length="232" mass="26598">MLTFPTRYLFALQARRKLTCHTITTLSYTDDFTLWPTYFSGPEQRILLTAALRKLDRMDSRAARQQRKAYRLNTTCGSSLQHVFLPDAYYEFEEGHYDGVIHNFREMHLTCWPQDVNGLLPILTRLHSLCPTPKTQTHLLHLASQGYIRPHIDNIDASGSWILGVSLGGERILRMEGPTEDHGNFDIVLPSGSVYLQKNAMRFTFKHSILKGESKDTCQRLSIMIRDVPSPC</sequence>
<evidence type="ECO:0000313" key="3">
    <source>
        <dbReference type="Proteomes" id="UP000807353"/>
    </source>
</evidence>
<comment type="caution">
    <text evidence="2">The sequence shown here is derived from an EMBL/GenBank/DDBJ whole genome shotgun (WGS) entry which is preliminary data.</text>
</comment>
<dbReference type="EMBL" id="MU150334">
    <property type="protein sequence ID" value="KAF9458671.1"/>
    <property type="molecule type" value="Genomic_DNA"/>
</dbReference>
<accession>A0A9P5XZS5</accession>
<dbReference type="AlphaFoldDB" id="A0A9P5XZS5"/>
<dbReference type="PANTHER" id="PTHR21052">
    <property type="entry name" value="SPERMATOGENESIS ASSOCIATED 11-RELATED"/>
    <property type="match status" value="1"/>
</dbReference>
<dbReference type="PANTHER" id="PTHR21052:SF0">
    <property type="entry name" value="ALPHA-KETOGLUTARATE-DEPENDENT DIOXYGENASE ALKB HOMOLOG 7, MITOCHONDRIAL"/>
    <property type="match status" value="1"/>
</dbReference>
<feature type="domain" description="Alpha-ketoglutarate-dependent dioxygenase AlkB-like" evidence="1">
    <location>
        <begin position="33"/>
        <end position="225"/>
    </location>
</feature>
<gene>
    <name evidence="2" type="ORF">BDZ94DRAFT_1270194</name>
</gene>
<proteinExistence type="predicted"/>
<dbReference type="GO" id="GO:0005759">
    <property type="term" value="C:mitochondrial matrix"/>
    <property type="evidence" value="ECO:0007669"/>
    <property type="project" value="TreeGrafter"/>
</dbReference>
<dbReference type="InterPro" id="IPR037151">
    <property type="entry name" value="AlkB-like_sf"/>
</dbReference>
<dbReference type="Gene3D" id="2.60.120.590">
    <property type="entry name" value="Alpha-ketoglutarate-dependent dioxygenase AlkB-like"/>
    <property type="match status" value="1"/>
</dbReference>
<dbReference type="GO" id="GO:0016706">
    <property type="term" value="F:2-oxoglutarate-dependent dioxygenase activity"/>
    <property type="evidence" value="ECO:0007669"/>
    <property type="project" value="TreeGrafter"/>
</dbReference>
<organism evidence="2 3">
    <name type="scientific">Collybia nuda</name>
    <dbReference type="NCBI Taxonomy" id="64659"/>
    <lineage>
        <taxon>Eukaryota</taxon>
        <taxon>Fungi</taxon>
        <taxon>Dikarya</taxon>
        <taxon>Basidiomycota</taxon>
        <taxon>Agaricomycotina</taxon>
        <taxon>Agaricomycetes</taxon>
        <taxon>Agaricomycetidae</taxon>
        <taxon>Agaricales</taxon>
        <taxon>Tricholomatineae</taxon>
        <taxon>Clitocybaceae</taxon>
        <taxon>Collybia</taxon>
    </lineage>
</organism>
<protein>
    <recommendedName>
        <fullName evidence="1">Alpha-ketoglutarate-dependent dioxygenase AlkB-like domain-containing protein</fullName>
    </recommendedName>
</protein>
<dbReference type="SUPFAM" id="SSF51197">
    <property type="entry name" value="Clavaminate synthase-like"/>
    <property type="match status" value="1"/>
</dbReference>
<name>A0A9P5XZS5_9AGAR</name>
<evidence type="ECO:0000313" key="2">
    <source>
        <dbReference type="EMBL" id="KAF9458671.1"/>
    </source>
</evidence>
<dbReference type="InterPro" id="IPR027450">
    <property type="entry name" value="AlkB-like"/>
</dbReference>
<reference evidence="2" key="1">
    <citation type="submission" date="2020-11" db="EMBL/GenBank/DDBJ databases">
        <authorList>
            <consortium name="DOE Joint Genome Institute"/>
            <person name="Ahrendt S."/>
            <person name="Riley R."/>
            <person name="Andreopoulos W."/>
            <person name="Labutti K."/>
            <person name="Pangilinan J."/>
            <person name="Ruiz-Duenas F.J."/>
            <person name="Barrasa J.M."/>
            <person name="Sanchez-Garcia M."/>
            <person name="Camarero S."/>
            <person name="Miyauchi S."/>
            <person name="Serrano A."/>
            <person name="Linde D."/>
            <person name="Babiker R."/>
            <person name="Drula E."/>
            <person name="Ayuso-Fernandez I."/>
            <person name="Pacheco R."/>
            <person name="Padilla G."/>
            <person name="Ferreira P."/>
            <person name="Barriuso J."/>
            <person name="Kellner H."/>
            <person name="Castanera R."/>
            <person name="Alfaro M."/>
            <person name="Ramirez L."/>
            <person name="Pisabarro A.G."/>
            <person name="Kuo A."/>
            <person name="Tritt A."/>
            <person name="Lipzen A."/>
            <person name="He G."/>
            <person name="Yan M."/>
            <person name="Ng V."/>
            <person name="Cullen D."/>
            <person name="Martin F."/>
            <person name="Rosso M.-N."/>
            <person name="Henrissat B."/>
            <person name="Hibbett D."/>
            <person name="Martinez A.T."/>
            <person name="Grigoriev I.V."/>
        </authorList>
    </citation>
    <scope>NUCLEOTIDE SEQUENCE</scope>
    <source>
        <strain evidence="2">CBS 247.69</strain>
    </source>
</reference>